<comment type="similarity">
    <text evidence="1">Belongs to the methyltransferase superfamily. NTM1 family.</text>
</comment>
<evidence type="ECO:0000256" key="10">
    <source>
        <dbReference type="ARBA" id="ARBA00048167"/>
    </source>
</evidence>
<reference evidence="12 13" key="1">
    <citation type="journal article" date="2021" name="Sci. Rep.">
        <title>The genome of the diatom Chaetoceros tenuissimus carries an ancient integrated fragment of an extant virus.</title>
        <authorList>
            <person name="Hongo Y."/>
            <person name="Kimura K."/>
            <person name="Takaki Y."/>
            <person name="Yoshida Y."/>
            <person name="Baba S."/>
            <person name="Kobayashi G."/>
            <person name="Nagasaki K."/>
            <person name="Hano T."/>
            <person name="Tomaru Y."/>
        </authorList>
    </citation>
    <scope>NUCLEOTIDE SEQUENCE [LARGE SCALE GENOMIC DNA]</scope>
    <source>
        <strain evidence="12 13">NIES-3715</strain>
    </source>
</reference>
<accession>A0AAD3HFG4</accession>
<feature type="binding site" evidence="11">
    <location>
        <begin position="183"/>
        <end position="184"/>
    </location>
    <ligand>
        <name>S-adenosyl-L-methionine</name>
        <dbReference type="ChEBI" id="CHEBI:59789"/>
    </ligand>
</feature>
<evidence type="ECO:0000256" key="7">
    <source>
        <dbReference type="ARBA" id="ARBA00043129"/>
    </source>
</evidence>
<dbReference type="EC" id="2.1.1.244" evidence="5"/>
<evidence type="ECO:0000256" key="2">
    <source>
        <dbReference type="ARBA" id="ARBA00022603"/>
    </source>
</evidence>
<comment type="catalytic activity">
    <reaction evidence="8">
        <text>N-terminal L-seryl-L-prolyl-L-lysyl-[protein] + 3 S-adenosyl-L-methionine = N-terminal N,N,N-trimethyl-L-seryl-L-prolyl-L-lysyl-[protein] + 3 S-adenosyl-L-homocysteine + 3 H(+)</text>
        <dbReference type="Rhea" id="RHEA:54724"/>
        <dbReference type="Rhea" id="RHEA-COMP:13789"/>
        <dbReference type="Rhea" id="RHEA-COMP:13973"/>
        <dbReference type="ChEBI" id="CHEBI:15378"/>
        <dbReference type="ChEBI" id="CHEBI:57856"/>
        <dbReference type="ChEBI" id="CHEBI:59789"/>
        <dbReference type="ChEBI" id="CHEBI:138061"/>
        <dbReference type="ChEBI" id="CHEBI:138317"/>
        <dbReference type="EC" id="2.1.1.244"/>
    </reaction>
</comment>
<evidence type="ECO:0000256" key="1">
    <source>
        <dbReference type="ARBA" id="ARBA00009059"/>
    </source>
</evidence>
<protein>
    <recommendedName>
        <fullName evidence="6">Alpha N-terminal protein methyltransferase 1</fullName>
        <ecNumber evidence="5">2.1.1.244</ecNumber>
    </recommendedName>
    <alternativeName>
        <fullName evidence="7">X-Pro-Lys N-terminal protein methyltransferase 1</fullName>
    </alternativeName>
</protein>
<evidence type="ECO:0000313" key="12">
    <source>
        <dbReference type="EMBL" id="GFH61700.1"/>
    </source>
</evidence>
<proteinExistence type="inferred from homology"/>
<evidence type="ECO:0000313" key="13">
    <source>
        <dbReference type="Proteomes" id="UP001054902"/>
    </source>
</evidence>
<dbReference type="GO" id="GO:0071885">
    <property type="term" value="F:N-terminal protein N-methyltransferase activity"/>
    <property type="evidence" value="ECO:0007669"/>
    <property type="project" value="UniProtKB-EC"/>
</dbReference>
<evidence type="ECO:0000256" key="6">
    <source>
        <dbReference type="ARBA" id="ARBA00039449"/>
    </source>
</evidence>
<evidence type="ECO:0000256" key="3">
    <source>
        <dbReference type="ARBA" id="ARBA00022679"/>
    </source>
</evidence>
<dbReference type="Pfam" id="PF05891">
    <property type="entry name" value="Methyltransf_PK"/>
    <property type="match status" value="1"/>
</dbReference>
<dbReference type="PIRSF" id="PIRSF016958">
    <property type="entry name" value="DUF858_MeTrfase_lik"/>
    <property type="match status" value="1"/>
</dbReference>
<evidence type="ECO:0000256" key="9">
    <source>
        <dbReference type="ARBA" id="ARBA00047885"/>
    </source>
</evidence>
<feature type="binding site" evidence="11">
    <location>
        <position position="137"/>
    </location>
    <ligand>
        <name>S-adenosyl-L-methionine</name>
        <dbReference type="ChEBI" id="CHEBI:59789"/>
    </ligand>
</feature>
<comment type="caution">
    <text evidence="12">The sequence shown here is derived from an EMBL/GenBank/DDBJ whole genome shotgun (WGS) entry which is preliminary data.</text>
</comment>
<feature type="binding site" evidence="11">
    <location>
        <position position="199"/>
    </location>
    <ligand>
        <name>S-adenosyl-L-methionine</name>
        <dbReference type="ChEBI" id="CHEBI:59789"/>
    </ligand>
</feature>
<keyword evidence="13" id="KW-1185">Reference proteome</keyword>
<comment type="catalytic activity">
    <reaction evidence="10">
        <text>N-terminal L-alanyl-L-prolyl-L-lysyl-[protein] + 3 S-adenosyl-L-methionine = N-terminal N,N,N-trimethyl-L-alanyl-L-prolyl-L-lysyl-[protein] + 3 S-adenosyl-L-homocysteine + 3 H(+)</text>
        <dbReference type="Rhea" id="RHEA:54712"/>
        <dbReference type="Rhea" id="RHEA-COMP:13785"/>
        <dbReference type="Rhea" id="RHEA-COMP:13971"/>
        <dbReference type="ChEBI" id="CHEBI:15378"/>
        <dbReference type="ChEBI" id="CHEBI:57856"/>
        <dbReference type="ChEBI" id="CHEBI:59789"/>
        <dbReference type="ChEBI" id="CHEBI:138057"/>
        <dbReference type="ChEBI" id="CHEBI:138315"/>
        <dbReference type="EC" id="2.1.1.244"/>
    </reaction>
</comment>
<keyword evidence="4 11" id="KW-0949">S-adenosyl-L-methionine</keyword>
<sequence length="298" mass="34510">MSDEPIANDTKSRRDLIHRLQDYLTKKFQVYSGKDSEGREYEDIQELWTRNGFLLDEETDLSSSEKWYNKSHLYWETEENVQATIDGMLGGFEHLSERDLAASKIFLENLIQASPEMSKRRHENQLSSCECGAGIGRVSKGLFLPFGMQRCDLVETSPRLMQAAPTYIGEEEATKCNFICQGLQEFNPEPNTYDIVWIQWCIAYLTDWDLVNFLYRMGKSLKKGGVIVMKDNTCNELAFDSDKTDGDITRSYQYIRALIEEAGLRIVTNQDKKEMVRWQDDFPDEIWPVPMIAITTKE</sequence>
<evidence type="ECO:0000256" key="11">
    <source>
        <dbReference type="PIRSR" id="PIRSR016958-1"/>
    </source>
</evidence>
<dbReference type="SUPFAM" id="SSF53335">
    <property type="entry name" value="S-adenosyl-L-methionine-dependent methyltransferases"/>
    <property type="match status" value="1"/>
</dbReference>
<dbReference type="CDD" id="cd02440">
    <property type="entry name" value="AdoMet_MTases"/>
    <property type="match status" value="1"/>
</dbReference>
<dbReference type="InterPro" id="IPR029063">
    <property type="entry name" value="SAM-dependent_MTases_sf"/>
</dbReference>
<dbReference type="GO" id="GO:0005737">
    <property type="term" value="C:cytoplasm"/>
    <property type="evidence" value="ECO:0007669"/>
    <property type="project" value="TreeGrafter"/>
</dbReference>
<dbReference type="Proteomes" id="UP001054902">
    <property type="component" value="Unassembled WGS sequence"/>
</dbReference>
<evidence type="ECO:0000256" key="5">
    <source>
        <dbReference type="ARBA" id="ARBA00039112"/>
    </source>
</evidence>
<keyword evidence="2" id="KW-0489">Methyltransferase</keyword>
<feature type="binding site" evidence="11">
    <location>
        <position position="132"/>
    </location>
    <ligand>
        <name>S-adenosyl-L-methionine</name>
        <dbReference type="ChEBI" id="CHEBI:59789"/>
    </ligand>
</feature>
<evidence type="ECO:0000256" key="4">
    <source>
        <dbReference type="ARBA" id="ARBA00022691"/>
    </source>
</evidence>
<dbReference type="Gene3D" id="3.40.50.150">
    <property type="entry name" value="Vaccinia Virus protein VP39"/>
    <property type="match status" value="1"/>
</dbReference>
<evidence type="ECO:0000256" key="8">
    <source>
        <dbReference type="ARBA" id="ARBA00047306"/>
    </source>
</evidence>
<dbReference type="EMBL" id="BLLK01000075">
    <property type="protein sequence ID" value="GFH61700.1"/>
    <property type="molecule type" value="Genomic_DNA"/>
</dbReference>
<keyword evidence="3" id="KW-0808">Transferase</keyword>
<name>A0AAD3HFG4_9STRA</name>
<dbReference type="PANTHER" id="PTHR12753">
    <property type="entry name" value="AD-003 - RELATED"/>
    <property type="match status" value="1"/>
</dbReference>
<dbReference type="GO" id="GO:0032259">
    <property type="term" value="P:methylation"/>
    <property type="evidence" value="ECO:0007669"/>
    <property type="project" value="UniProtKB-KW"/>
</dbReference>
<gene>
    <name evidence="12" type="ORF">CTEN210_18176</name>
</gene>
<dbReference type="AlphaFoldDB" id="A0AAD3HFG4"/>
<dbReference type="InterPro" id="IPR008576">
    <property type="entry name" value="MeTrfase_NTM1"/>
</dbReference>
<dbReference type="PANTHER" id="PTHR12753:SF0">
    <property type="entry name" value="ALPHA N-TERMINAL PROTEIN METHYLTRANSFERASE 1"/>
    <property type="match status" value="1"/>
</dbReference>
<comment type="catalytic activity">
    <reaction evidence="9">
        <text>N-terminal L-prolyl-L-prolyl-L-lysyl-[protein] + 2 S-adenosyl-L-methionine = N-terminal N,N-dimethyl-L-prolyl-L-prolyl-L-lysyl-[protein] + 2 S-adenosyl-L-homocysteine + 2 H(+)</text>
        <dbReference type="Rhea" id="RHEA:54736"/>
        <dbReference type="Rhea" id="RHEA-COMP:13787"/>
        <dbReference type="Rhea" id="RHEA-COMP:13974"/>
        <dbReference type="ChEBI" id="CHEBI:15378"/>
        <dbReference type="ChEBI" id="CHEBI:57856"/>
        <dbReference type="ChEBI" id="CHEBI:59789"/>
        <dbReference type="ChEBI" id="CHEBI:138059"/>
        <dbReference type="ChEBI" id="CHEBI:138318"/>
        <dbReference type="EC" id="2.1.1.244"/>
    </reaction>
</comment>
<organism evidence="12 13">
    <name type="scientific">Chaetoceros tenuissimus</name>
    <dbReference type="NCBI Taxonomy" id="426638"/>
    <lineage>
        <taxon>Eukaryota</taxon>
        <taxon>Sar</taxon>
        <taxon>Stramenopiles</taxon>
        <taxon>Ochrophyta</taxon>
        <taxon>Bacillariophyta</taxon>
        <taxon>Coscinodiscophyceae</taxon>
        <taxon>Chaetocerotophycidae</taxon>
        <taxon>Chaetocerotales</taxon>
        <taxon>Chaetocerotaceae</taxon>
        <taxon>Chaetoceros</taxon>
    </lineage>
</organism>